<gene>
    <name evidence="1" type="ORF">HPBE_LOCUS6610</name>
</gene>
<dbReference type="OrthoDB" id="5838314at2759"/>
<evidence type="ECO:0000313" key="2">
    <source>
        <dbReference type="Proteomes" id="UP000050761"/>
    </source>
</evidence>
<dbReference type="Proteomes" id="UP000050761">
    <property type="component" value="Unassembled WGS sequence"/>
</dbReference>
<protein>
    <submittedName>
        <fullName evidence="3">GATA zinc finger domain-containing protein 14-like</fullName>
    </submittedName>
</protein>
<keyword evidence="2" id="KW-1185">Reference proteome</keyword>
<evidence type="ECO:0000313" key="3">
    <source>
        <dbReference type="WBParaSite" id="HPBE_0000660901-mRNA-1"/>
    </source>
</evidence>
<accession>A0A3P7XUM9</accession>
<proteinExistence type="predicted"/>
<dbReference type="AlphaFoldDB" id="A0A183FIA8"/>
<reference evidence="1 2" key="1">
    <citation type="submission" date="2018-11" db="EMBL/GenBank/DDBJ databases">
        <authorList>
            <consortium name="Pathogen Informatics"/>
        </authorList>
    </citation>
    <scope>NUCLEOTIDE SEQUENCE [LARGE SCALE GENOMIC DNA]</scope>
</reference>
<reference evidence="3" key="2">
    <citation type="submission" date="2019-09" db="UniProtKB">
        <authorList>
            <consortium name="WormBaseParasite"/>
        </authorList>
    </citation>
    <scope>IDENTIFICATION</scope>
</reference>
<organism evidence="2 3">
    <name type="scientific">Heligmosomoides polygyrus</name>
    <name type="common">Parasitic roundworm</name>
    <dbReference type="NCBI Taxonomy" id="6339"/>
    <lineage>
        <taxon>Eukaryota</taxon>
        <taxon>Metazoa</taxon>
        <taxon>Ecdysozoa</taxon>
        <taxon>Nematoda</taxon>
        <taxon>Chromadorea</taxon>
        <taxon>Rhabditida</taxon>
        <taxon>Rhabditina</taxon>
        <taxon>Rhabditomorpha</taxon>
        <taxon>Strongyloidea</taxon>
        <taxon>Heligmosomidae</taxon>
        <taxon>Heligmosomoides</taxon>
    </lineage>
</organism>
<dbReference type="EMBL" id="UZAH01025702">
    <property type="protein sequence ID" value="VDO68999.1"/>
    <property type="molecule type" value="Genomic_DNA"/>
</dbReference>
<sequence>MDSYDNKIVVNGCDLLNRHELSPTQDRELQRYIDSNAHILQYKDRDAGPGQDTMKCGSYGSSNYGSNYGTLNYSDSGYGSANYGGPSYGRTVRSASNTNDVYPSSGFNNQDAYSAPVSELKIKAFIKAVD</sequence>
<accession>A0A183FIA8</accession>
<evidence type="ECO:0000313" key="1">
    <source>
        <dbReference type="EMBL" id="VDO68999.1"/>
    </source>
</evidence>
<name>A0A183FIA8_HELPZ</name>
<dbReference type="WBParaSite" id="HPBE_0000660901-mRNA-1">
    <property type="protein sequence ID" value="HPBE_0000660901-mRNA-1"/>
    <property type="gene ID" value="HPBE_0000660901"/>
</dbReference>